<dbReference type="AlphaFoldDB" id="A0A8S4C2R8"/>
<reference evidence="1" key="1">
    <citation type="submission" date="2021-06" db="EMBL/GenBank/DDBJ databases">
        <authorList>
            <person name="Nardi T."/>
            <person name="Nardi T."/>
        </authorList>
    </citation>
    <scope>NUCLEOTIDE SEQUENCE</scope>
</reference>
<keyword evidence="2" id="KW-1185">Reference proteome</keyword>
<protein>
    <submittedName>
        <fullName evidence="1">Uncharacterized protein</fullName>
    </submittedName>
</protein>
<accession>A0A8S4C2R8</accession>
<name>A0A8S4C2R8_9ACAR</name>
<dbReference type="Proteomes" id="UP000837675">
    <property type="component" value="Unassembled WGS sequence"/>
</dbReference>
<organism evidence="1 2">
    <name type="scientific">Hyalomma marginatum</name>
    <dbReference type="NCBI Taxonomy" id="34627"/>
    <lineage>
        <taxon>Eukaryota</taxon>
        <taxon>Metazoa</taxon>
        <taxon>Ecdysozoa</taxon>
        <taxon>Arthropoda</taxon>
        <taxon>Chelicerata</taxon>
        <taxon>Arachnida</taxon>
        <taxon>Acari</taxon>
        <taxon>Parasitiformes</taxon>
        <taxon>Ixodida</taxon>
        <taxon>Ixodoidea</taxon>
        <taxon>Ixodidae</taxon>
        <taxon>Hyalomminae</taxon>
        <taxon>Hyalomma</taxon>
    </lineage>
</organism>
<dbReference type="EMBL" id="CAJVAF010000314">
    <property type="protein sequence ID" value="CAG7595953.1"/>
    <property type="molecule type" value="Genomic_DNA"/>
</dbReference>
<sequence length="40" mass="4391">MIGCVDGTCSNEILKTPDSEFSDGLRLMTDISNVFDYLSC</sequence>
<evidence type="ECO:0000313" key="2">
    <source>
        <dbReference type="Proteomes" id="UP000837675"/>
    </source>
</evidence>
<gene>
    <name evidence="1" type="ORF">MHYMCMPASI_00851</name>
</gene>
<comment type="caution">
    <text evidence="1">The sequence shown here is derived from an EMBL/GenBank/DDBJ whole genome shotgun (WGS) entry which is preliminary data.</text>
</comment>
<evidence type="ECO:0000313" key="1">
    <source>
        <dbReference type="EMBL" id="CAG7595953.1"/>
    </source>
</evidence>
<proteinExistence type="predicted"/>